<dbReference type="InterPro" id="IPR036078">
    <property type="entry name" value="Spo11/TopoVI_A_sf"/>
</dbReference>
<dbReference type="PROSITE" id="PS52041">
    <property type="entry name" value="TOPO_IIB"/>
    <property type="match status" value="1"/>
</dbReference>
<evidence type="ECO:0000313" key="15">
    <source>
        <dbReference type="Proteomes" id="UP000189703"/>
    </source>
</evidence>
<keyword evidence="15" id="KW-1185">Reference proteome</keyword>
<keyword evidence="6" id="KW-0479">Metal-binding</keyword>
<evidence type="ECO:0000256" key="4">
    <source>
        <dbReference type="ARBA" id="ARBA00006559"/>
    </source>
</evidence>
<dbReference type="EC" id="5.6.2.2" evidence="5"/>
<reference evidence="16" key="1">
    <citation type="submission" date="2025-08" db="UniProtKB">
        <authorList>
            <consortium name="RefSeq"/>
        </authorList>
    </citation>
    <scope>IDENTIFICATION</scope>
</reference>
<evidence type="ECO:0000256" key="11">
    <source>
        <dbReference type="ARBA" id="ARBA00023242"/>
    </source>
</evidence>
<dbReference type="CDD" id="cd00223">
    <property type="entry name" value="TOPRIM_TopoIIB_SPO"/>
    <property type="match status" value="1"/>
</dbReference>
<comment type="catalytic activity">
    <reaction evidence="1 12">
        <text>ATP-dependent breakage, passage and rejoining of double-stranded DNA.</text>
        <dbReference type="EC" id="5.6.2.2"/>
    </reaction>
</comment>
<dbReference type="InterPro" id="IPR002815">
    <property type="entry name" value="Spo11/TopoVI_A"/>
</dbReference>
<evidence type="ECO:0000256" key="9">
    <source>
        <dbReference type="ARBA" id="ARBA00023125"/>
    </source>
</evidence>
<dbReference type="InterPro" id="IPR036388">
    <property type="entry name" value="WH-like_DNA-bd_sf"/>
</dbReference>
<dbReference type="PRINTS" id="PR01551">
    <property type="entry name" value="SPO11HOMOLOG"/>
</dbReference>
<dbReference type="GO" id="GO:0000706">
    <property type="term" value="P:meiotic DNA double-strand break processing"/>
    <property type="evidence" value="ECO:0000318"/>
    <property type="project" value="GO_Central"/>
</dbReference>
<dbReference type="GO" id="GO:0046872">
    <property type="term" value="F:metal ion binding"/>
    <property type="evidence" value="ECO:0007669"/>
    <property type="project" value="UniProtKB-KW"/>
</dbReference>
<dbReference type="FunFam" id="3.40.1360.10:FF:000003">
    <property type="entry name" value="DNA topoisomerase 6 subunit A"/>
    <property type="match status" value="1"/>
</dbReference>
<comment type="cofactor">
    <cofactor evidence="2">
        <name>Mg(2+)</name>
        <dbReference type="ChEBI" id="CHEBI:18420"/>
    </cofactor>
</comment>
<evidence type="ECO:0000256" key="8">
    <source>
        <dbReference type="ARBA" id="ARBA00023029"/>
    </source>
</evidence>
<comment type="similarity">
    <text evidence="4 12">Belongs to the TOP6A family.</text>
</comment>
<evidence type="ECO:0000256" key="5">
    <source>
        <dbReference type="ARBA" id="ARBA00012895"/>
    </source>
</evidence>
<dbReference type="GeneID" id="104606617"/>
<protein>
    <recommendedName>
        <fullName evidence="5">DNA topoisomerase (ATP-hydrolyzing)</fullName>
        <ecNumber evidence="5">5.6.2.2</ecNumber>
    </recommendedName>
</protein>
<name>A0A1U8AUP5_NELNU</name>
<dbReference type="OrthoDB" id="5377392at2759"/>
<evidence type="ECO:0000259" key="13">
    <source>
        <dbReference type="Pfam" id="PF04406"/>
    </source>
</evidence>
<evidence type="ECO:0000256" key="1">
    <source>
        <dbReference type="ARBA" id="ARBA00000185"/>
    </source>
</evidence>
<proteinExistence type="inferred from homology"/>
<evidence type="ECO:0000256" key="2">
    <source>
        <dbReference type="ARBA" id="ARBA00001946"/>
    </source>
</evidence>
<dbReference type="SUPFAM" id="SSF56726">
    <property type="entry name" value="DNA topoisomerase IV, alpha subunit"/>
    <property type="match status" value="1"/>
</dbReference>
<dbReference type="OMA" id="IYYLDPV"/>
<dbReference type="PANTHER" id="PTHR10848:SF3">
    <property type="entry name" value="MEIOTIC RECOMBINATION PROTEIN SPO11-1"/>
    <property type="match status" value="1"/>
</dbReference>
<evidence type="ECO:0000256" key="6">
    <source>
        <dbReference type="ARBA" id="ARBA00022723"/>
    </source>
</evidence>
<dbReference type="Gene3D" id="1.10.10.10">
    <property type="entry name" value="Winged helix-like DNA-binding domain superfamily/Winged helix DNA-binding domain"/>
    <property type="match status" value="1"/>
</dbReference>
<dbReference type="eggNOG" id="KOG2795">
    <property type="taxonomic scope" value="Eukaryota"/>
</dbReference>
<organism evidence="15 16">
    <name type="scientific">Nelumbo nucifera</name>
    <name type="common">Sacred lotus</name>
    <dbReference type="NCBI Taxonomy" id="4432"/>
    <lineage>
        <taxon>Eukaryota</taxon>
        <taxon>Viridiplantae</taxon>
        <taxon>Streptophyta</taxon>
        <taxon>Embryophyta</taxon>
        <taxon>Tracheophyta</taxon>
        <taxon>Spermatophyta</taxon>
        <taxon>Magnoliopsida</taxon>
        <taxon>Proteales</taxon>
        <taxon>Nelumbonaceae</taxon>
        <taxon>Nelumbo</taxon>
    </lineage>
</organism>
<dbReference type="GO" id="GO:0007131">
    <property type="term" value="P:reciprocal meiotic recombination"/>
    <property type="evidence" value="ECO:0000318"/>
    <property type="project" value="GO_Central"/>
</dbReference>
<gene>
    <name evidence="16" type="primary">LOC104606617</name>
</gene>
<dbReference type="Proteomes" id="UP000189703">
    <property type="component" value="Unplaced"/>
</dbReference>
<evidence type="ECO:0000259" key="14">
    <source>
        <dbReference type="Pfam" id="PF21180"/>
    </source>
</evidence>
<feature type="active site" description="O-(5'-phospho-DNA)-tyrosine intermediate" evidence="12">
    <location>
        <position position="131"/>
    </location>
</feature>
<dbReference type="AlphaFoldDB" id="A0A1U8AUP5"/>
<dbReference type="KEGG" id="nnu:104606617"/>
<dbReference type="STRING" id="4432.A0A1U8AUP5"/>
<comment type="subcellular location">
    <subcellularLocation>
        <location evidence="3">Nucleus</location>
    </subcellularLocation>
</comment>
<keyword evidence="7" id="KW-0460">Magnesium</keyword>
<dbReference type="Gene3D" id="3.40.1360.10">
    <property type="match status" value="1"/>
</dbReference>
<dbReference type="FunCoup" id="A0A1U8AUP5">
    <property type="interactions" value="132"/>
</dbReference>
<dbReference type="GO" id="GO:0000228">
    <property type="term" value="C:nuclear chromosome"/>
    <property type="evidence" value="ECO:0000318"/>
    <property type="project" value="GO_Central"/>
</dbReference>
<evidence type="ECO:0000256" key="7">
    <source>
        <dbReference type="ARBA" id="ARBA00022842"/>
    </source>
</evidence>
<dbReference type="InterPro" id="IPR013048">
    <property type="entry name" value="Meiotic_Spo11"/>
</dbReference>
<evidence type="ECO:0000256" key="3">
    <source>
        <dbReference type="ARBA" id="ARBA00004123"/>
    </source>
</evidence>
<keyword evidence="9 12" id="KW-0238">DNA-binding</keyword>
<accession>A0A1U8AUP5</accession>
<feature type="domain" description="Topoisomerase 6 subunit A/Spo11 TOPRIM" evidence="14">
    <location>
        <begin position="212"/>
        <end position="383"/>
    </location>
</feature>
<dbReference type="GO" id="GO:0042138">
    <property type="term" value="P:meiotic DNA double-strand break formation"/>
    <property type="evidence" value="ECO:0000318"/>
    <property type="project" value="GO_Central"/>
</dbReference>
<dbReference type="GO" id="GO:0003677">
    <property type="term" value="F:DNA binding"/>
    <property type="evidence" value="ECO:0000318"/>
    <property type="project" value="GO_Central"/>
</dbReference>
<keyword evidence="10 12" id="KW-0413">Isomerase</keyword>
<feature type="domain" description="Spo11/DNA topoisomerase VI subunit A N-terminal" evidence="13">
    <location>
        <begin position="103"/>
        <end position="163"/>
    </location>
</feature>
<dbReference type="GO" id="GO:0005524">
    <property type="term" value="F:ATP binding"/>
    <property type="evidence" value="ECO:0007669"/>
    <property type="project" value="InterPro"/>
</dbReference>
<dbReference type="Pfam" id="PF21180">
    <property type="entry name" value="TOP6A-Spo11_Toprim"/>
    <property type="match status" value="1"/>
</dbReference>
<keyword evidence="11" id="KW-0539">Nucleus</keyword>
<dbReference type="InParanoid" id="A0A1U8AUP5"/>
<dbReference type="InterPro" id="IPR013049">
    <property type="entry name" value="Spo11/TopoVI_A_N"/>
</dbReference>
<dbReference type="RefSeq" id="XP_010270215.1">
    <property type="nucleotide sequence ID" value="XM_010271913.1"/>
</dbReference>
<dbReference type="InterPro" id="IPR034136">
    <property type="entry name" value="TOPRIM_Topo6A/Spo11"/>
</dbReference>
<dbReference type="Pfam" id="PF04406">
    <property type="entry name" value="TP6A_N"/>
    <property type="match status" value="1"/>
</dbReference>
<evidence type="ECO:0000313" key="16">
    <source>
        <dbReference type="RefSeq" id="XP_010270215.1"/>
    </source>
</evidence>
<sequence>MDGIVRVVFQNFELKSTSPIIRTNAGEEMSRRGSSSNPCDLLKKIKEFTRCLLEDLRRGRSPSVTLNRYRIYCTDPSGKCCCSSDLHMGKEIVSLQKECHAYRLDVLLRVLLIIQQLLQENRHGSKRDIYYMHPAVFSEQAVVDRAINDICILLECSRHNLNVVAVGKGLVMGWLKFFEAGKKFDCINSPSKAHPVPVFVEEVEGIVSVAQYILIVEKEAVFQRLADDRFCDTNNCIVITGRGYPDVPTRRFLRLLIENLCLPVYCLVDCDPYGFDILTTYRFGSMQMAYDAKFLRVPEIRWLGAFPSDSKKYGLPERCLLPLTAGDMKKAEAMLLRCYLQREAPKWRSELEMMMQRGVKFEIEALSASSISFLAEKYIPSKIQGGGYI</sequence>
<keyword evidence="8 12" id="KW-0799">Topoisomerase</keyword>
<dbReference type="GO" id="GO:0003918">
    <property type="term" value="F:DNA topoisomerase type II (double strand cut, ATP-hydrolyzing) activity"/>
    <property type="evidence" value="ECO:0007669"/>
    <property type="project" value="UniProtKB-UniRule"/>
</dbReference>
<dbReference type="PANTHER" id="PTHR10848">
    <property type="entry name" value="MEIOTIC RECOMBINATION PROTEIN SPO11"/>
    <property type="match status" value="1"/>
</dbReference>
<dbReference type="PRINTS" id="PR01550">
    <property type="entry name" value="TOP6AFAMILY"/>
</dbReference>
<evidence type="ECO:0000256" key="10">
    <source>
        <dbReference type="ARBA" id="ARBA00023235"/>
    </source>
</evidence>
<evidence type="ECO:0000256" key="12">
    <source>
        <dbReference type="PROSITE-ProRule" id="PRU01385"/>
    </source>
</evidence>